<dbReference type="InterPro" id="IPR001810">
    <property type="entry name" value="F-box_dom"/>
</dbReference>
<name>A0AAU9T3M0_THLAR</name>
<dbReference type="InterPro" id="IPR055411">
    <property type="entry name" value="LRR_FXL15/At3g58940/PEG3-like"/>
</dbReference>
<reference evidence="2 3" key="1">
    <citation type="submission" date="2022-03" db="EMBL/GenBank/DDBJ databases">
        <authorList>
            <person name="Nunn A."/>
            <person name="Chopra R."/>
            <person name="Nunn A."/>
            <person name="Contreras Garrido A."/>
        </authorList>
    </citation>
    <scope>NUCLEOTIDE SEQUENCE [LARGE SCALE GENOMIC DNA]</scope>
</reference>
<dbReference type="PANTHER" id="PTHR31900:SF34">
    <property type="entry name" value="EMB|CAB62440.1-RELATED"/>
    <property type="match status" value="1"/>
</dbReference>
<dbReference type="Pfam" id="PF00646">
    <property type="entry name" value="F-box"/>
    <property type="match status" value="1"/>
</dbReference>
<dbReference type="Proteomes" id="UP000836841">
    <property type="component" value="Chromosome 7"/>
</dbReference>
<feature type="domain" description="FBD" evidence="1">
    <location>
        <begin position="332"/>
        <end position="397"/>
    </location>
</feature>
<sequence length="397" mass="45865">LVRLHDDLLLKILSYLPTNEVPITSVLSKRWHCLWMLFPKLEYCCRNHTNGFESFPQFVSTSLLLHSAPVLESLHLTLHDMCPVTDIESCLEIASKRNLHELKMGFLKSLLSLPRRLCETLVVMHLDGVVLDVTLVPSSFKSLKTLHLLCMTYKGNNNKSFKRLLSKCPVLEDLLIECNEGSQTFTVAVPSLQRLSIINSWSECFRLKTPSLKHLKIERFVMLSCYIENMPHIVTADVEVERINLRELPGSLTSVERLSLLLIAPQGKVPQKPTKMFHRRLHLSLCTFYRDWPSYLKWMIEASPKLQTLKLHRGHWTRPCIRFSNENLKLPECSLPHLELFEWRGYEGTPKNRKLASYILTNASCLERVIISSELSYADKKKDGILKALMRKEFSLL</sequence>
<dbReference type="InterPro" id="IPR006566">
    <property type="entry name" value="FBD"/>
</dbReference>
<feature type="non-terminal residue" evidence="2">
    <location>
        <position position="397"/>
    </location>
</feature>
<proteinExistence type="predicted"/>
<gene>
    <name evidence="2" type="ORF">TAV2_LOCUS24328</name>
</gene>
<dbReference type="Gene3D" id="3.80.10.10">
    <property type="entry name" value="Ribonuclease Inhibitor"/>
    <property type="match status" value="1"/>
</dbReference>
<dbReference type="AlphaFoldDB" id="A0AAU9T3M0"/>
<evidence type="ECO:0000259" key="1">
    <source>
        <dbReference type="SMART" id="SM00579"/>
    </source>
</evidence>
<dbReference type="SUPFAM" id="SSF81383">
    <property type="entry name" value="F-box domain"/>
    <property type="match status" value="1"/>
</dbReference>
<organism evidence="2 3">
    <name type="scientific">Thlaspi arvense</name>
    <name type="common">Field penny-cress</name>
    <dbReference type="NCBI Taxonomy" id="13288"/>
    <lineage>
        <taxon>Eukaryota</taxon>
        <taxon>Viridiplantae</taxon>
        <taxon>Streptophyta</taxon>
        <taxon>Embryophyta</taxon>
        <taxon>Tracheophyta</taxon>
        <taxon>Spermatophyta</taxon>
        <taxon>Magnoliopsida</taxon>
        <taxon>eudicotyledons</taxon>
        <taxon>Gunneridae</taxon>
        <taxon>Pentapetalae</taxon>
        <taxon>rosids</taxon>
        <taxon>malvids</taxon>
        <taxon>Brassicales</taxon>
        <taxon>Brassicaceae</taxon>
        <taxon>Thlaspideae</taxon>
        <taxon>Thlaspi</taxon>
    </lineage>
</organism>
<dbReference type="PANTHER" id="PTHR31900">
    <property type="entry name" value="F-BOX/RNI SUPERFAMILY PROTEIN-RELATED"/>
    <property type="match status" value="1"/>
</dbReference>
<dbReference type="Pfam" id="PF08387">
    <property type="entry name" value="FBD"/>
    <property type="match status" value="1"/>
</dbReference>
<dbReference type="InterPro" id="IPR050232">
    <property type="entry name" value="FBL13/AtMIF1-like"/>
</dbReference>
<dbReference type="SUPFAM" id="SSF52058">
    <property type="entry name" value="L domain-like"/>
    <property type="match status" value="1"/>
</dbReference>
<dbReference type="EMBL" id="OU466863">
    <property type="protein sequence ID" value="CAH2078861.1"/>
    <property type="molecule type" value="Genomic_DNA"/>
</dbReference>
<protein>
    <recommendedName>
        <fullName evidence="1">FBD domain-containing protein</fullName>
    </recommendedName>
</protein>
<accession>A0AAU9T3M0</accession>
<dbReference type="InterPro" id="IPR036047">
    <property type="entry name" value="F-box-like_dom_sf"/>
</dbReference>
<dbReference type="SMART" id="SM00579">
    <property type="entry name" value="FBD"/>
    <property type="match status" value="1"/>
</dbReference>
<keyword evidence="3" id="KW-1185">Reference proteome</keyword>
<dbReference type="InterPro" id="IPR032675">
    <property type="entry name" value="LRR_dom_sf"/>
</dbReference>
<evidence type="ECO:0000313" key="3">
    <source>
        <dbReference type="Proteomes" id="UP000836841"/>
    </source>
</evidence>
<evidence type="ECO:0000313" key="2">
    <source>
        <dbReference type="EMBL" id="CAH2078861.1"/>
    </source>
</evidence>
<dbReference type="Pfam" id="PF24758">
    <property type="entry name" value="LRR_At5g56370"/>
    <property type="match status" value="1"/>
</dbReference>